<dbReference type="EMBL" id="AMQM01003742">
    <property type="status" value="NOT_ANNOTATED_CDS"/>
    <property type="molecule type" value="Genomic_DNA"/>
</dbReference>
<dbReference type="HOGENOM" id="CLU_014184_3_1_1"/>
<evidence type="ECO:0000256" key="6">
    <source>
        <dbReference type="ARBA" id="ARBA00023224"/>
    </source>
</evidence>
<dbReference type="GO" id="GO:0003924">
    <property type="term" value="F:GTPase activity"/>
    <property type="evidence" value="ECO:0000318"/>
    <property type="project" value="GO_Central"/>
</dbReference>
<feature type="binding site" evidence="7">
    <location>
        <position position="333"/>
    </location>
    <ligand>
        <name>GTP</name>
        <dbReference type="ChEBI" id="CHEBI:37565"/>
    </ligand>
</feature>
<feature type="binding site" evidence="7">
    <location>
        <begin position="207"/>
        <end position="211"/>
    </location>
    <ligand>
        <name>GTP</name>
        <dbReference type="ChEBI" id="CHEBI:37565"/>
    </ligand>
</feature>
<dbReference type="RefSeq" id="XP_009015070.1">
    <property type="nucleotide sequence ID" value="XM_009016822.1"/>
</dbReference>
<sequence length="361" mass="41970">MDGLKCFSCFSSEDAKKSRERTKSIDRQLSLERQRQRATVKILLLGAGESGKSTFIKQMRIINGKKFTEDELKMYKYIVYSNIVMGMKVLIDATLKLNLGFEKENSMKNANLVFSFDPNINLEEPVFQQYVQAIGELWEDAGVQAAYSRRREFLLGDSTKYFMDNLARISQMNYKPTNSDILYSRKATKGVNEHRIDINNVHFNFIDVGGQRSQRGKWFNCFEEVTSILFLVSSSEFDQNIYEDRKTNRLTESCNIFRFIATHRLMLQISIILFLNKTDLLHEKVRTSDISTIFPTFVGDPRSVQDVQKFLLENFTVLVKDRPKPLYHHFTTAVDTENIKHVFKDVRKTILSNNLDNLLLQ</sequence>
<dbReference type="PRINTS" id="PR00318">
    <property type="entry name" value="GPROTEINA"/>
</dbReference>
<dbReference type="Proteomes" id="UP000015101">
    <property type="component" value="Unassembled WGS sequence"/>
</dbReference>
<organism evidence="10 11">
    <name type="scientific">Helobdella robusta</name>
    <name type="common">Californian leech</name>
    <dbReference type="NCBI Taxonomy" id="6412"/>
    <lineage>
        <taxon>Eukaryota</taxon>
        <taxon>Metazoa</taxon>
        <taxon>Spiralia</taxon>
        <taxon>Lophotrochozoa</taxon>
        <taxon>Annelida</taxon>
        <taxon>Clitellata</taxon>
        <taxon>Hirudinea</taxon>
        <taxon>Rhynchobdellida</taxon>
        <taxon>Glossiphoniidae</taxon>
        <taxon>Helobdella</taxon>
    </lineage>
</organism>
<accession>T1EF69</accession>
<feature type="binding site" evidence="7">
    <location>
        <begin position="49"/>
        <end position="54"/>
    </location>
    <ligand>
        <name>GTP</name>
        <dbReference type="ChEBI" id="CHEBI:37565"/>
    </ligand>
</feature>
<dbReference type="EnsemblMetazoa" id="HelroT110990">
    <property type="protein sequence ID" value="HelroP110990"/>
    <property type="gene ID" value="HelroG110990"/>
</dbReference>
<dbReference type="PANTHER" id="PTHR10218:SF360">
    <property type="entry name" value="GUANINE NUCLEOTIDE-BINDING PROTEIN SUBUNIT ALPHA HOMOLOG"/>
    <property type="match status" value="1"/>
</dbReference>
<dbReference type="GO" id="GO:0007266">
    <property type="term" value="P:Rho protein signal transduction"/>
    <property type="evidence" value="ECO:0000318"/>
    <property type="project" value="GO_Central"/>
</dbReference>
<reference evidence="9 11" key="2">
    <citation type="journal article" date="2013" name="Nature">
        <title>Insights into bilaterian evolution from three spiralian genomes.</title>
        <authorList>
            <person name="Simakov O."/>
            <person name="Marletaz F."/>
            <person name="Cho S.J."/>
            <person name="Edsinger-Gonzales E."/>
            <person name="Havlak P."/>
            <person name="Hellsten U."/>
            <person name="Kuo D.H."/>
            <person name="Larsson T."/>
            <person name="Lv J."/>
            <person name="Arendt D."/>
            <person name="Savage R."/>
            <person name="Osoegawa K."/>
            <person name="de Jong P."/>
            <person name="Grimwood J."/>
            <person name="Chapman J.A."/>
            <person name="Shapiro H."/>
            <person name="Aerts A."/>
            <person name="Otillar R.P."/>
            <person name="Terry A.Y."/>
            <person name="Boore J.L."/>
            <person name="Grigoriev I.V."/>
            <person name="Lindberg D.R."/>
            <person name="Seaver E.C."/>
            <person name="Weisblat D.A."/>
            <person name="Putnam N.H."/>
            <person name="Rokhsar D.S."/>
        </authorList>
    </citation>
    <scope>NUCLEOTIDE SEQUENCE</scope>
</reference>
<evidence type="ECO:0000256" key="1">
    <source>
        <dbReference type="ARBA" id="ARBA00011356"/>
    </source>
</evidence>
<dbReference type="OrthoDB" id="5817230at2759"/>
<keyword evidence="4 8" id="KW-0460">Magnesium</keyword>
<dbReference type="PRINTS" id="PR00440">
    <property type="entry name" value="GPROTEINA12"/>
</dbReference>
<evidence type="ECO:0000256" key="7">
    <source>
        <dbReference type="PIRSR" id="PIRSR601019-1"/>
    </source>
</evidence>
<dbReference type="EMBL" id="KB096275">
    <property type="protein sequence ID" value="ESO06974.1"/>
    <property type="molecule type" value="Genomic_DNA"/>
</dbReference>
<feature type="binding site" evidence="8">
    <location>
        <position position="53"/>
    </location>
    <ligand>
        <name>Mg(2+)</name>
        <dbReference type="ChEBI" id="CHEBI:18420"/>
    </ligand>
</feature>
<feature type="binding site" evidence="7">
    <location>
        <begin position="276"/>
        <end position="279"/>
    </location>
    <ligand>
        <name>GTP</name>
        <dbReference type="ChEBI" id="CHEBI:37565"/>
    </ligand>
</feature>
<dbReference type="SMART" id="SM00275">
    <property type="entry name" value="G_alpha"/>
    <property type="match status" value="1"/>
</dbReference>
<evidence type="ECO:0000256" key="4">
    <source>
        <dbReference type="ARBA" id="ARBA00022842"/>
    </source>
</evidence>
<dbReference type="InParanoid" id="T1EF69"/>
<keyword evidence="11" id="KW-1185">Reference proteome</keyword>
<dbReference type="PANTHER" id="PTHR10218">
    <property type="entry name" value="GTP-BINDING PROTEIN ALPHA SUBUNIT"/>
    <property type="match status" value="1"/>
</dbReference>
<gene>
    <name evidence="10" type="primary">20195221</name>
    <name evidence="9" type="ORF">HELRODRAFT_110990</name>
</gene>
<dbReference type="KEGG" id="hro:HELRODRAFT_110990"/>
<keyword evidence="5 7" id="KW-0342">GTP-binding</keyword>
<dbReference type="EMBL" id="AMQM01003743">
    <property type="status" value="NOT_ANNOTATED_CDS"/>
    <property type="molecule type" value="Genomic_DNA"/>
</dbReference>
<dbReference type="Gene3D" id="3.40.50.300">
    <property type="entry name" value="P-loop containing nucleotide triphosphate hydrolases"/>
    <property type="match status" value="1"/>
</dbReference>
<dbReference type="CDD" id="cd00066">
    <property type="entry name" value="G-alpha"/>
    <property type="match status" value="1"/>
</dbReference>
<dbReference type="OMA" id="RFACMRC"/>
<dbReference type="GO" id="GO:0031752">
    <property type="term" value="F:D5 dopamine receptor binding"/>
    <property type="evidence" value="ECO:0000318"/>
    <property type="project" value="GO_Central"/>
</dbReference>
<evidence type="ECO:0000313" key="9">
    <source>
        <dbReference type="EMBL" id="ESO06974.1"/>
    </source>
</evidence>
<dbReference type="FunCoup" id="T1EF69">
    <property type="interactions" value="159"/>
</dbReference>
<comment type="subunit">
    <text evidence="1">G proteins are composed of 3 units; alpha, beta and gamma. The alpha chain contains the guanine nucleotide binding site.</text>
</comment>
<evidence type="ECO:0000313" key="11">
    <source>
        <dbReference type="Proteomes" id="UP000015101"/>
    </source>
</evidence>
<dbReference type="InterPro" id="IPR000469">
    <property type="entry name" value="Gprotein_alpha_12/13"/>
</dbReference>
<dbReference type="SUPFAM" id="SSF47895">
    <property type="entry name" value="Transducin (alpha subunit), insertion domain"/>
    <property type="match status" value="1"/>
</dbReference>
<dbReference type="STRING" id="6412.T1EF69"/>
<dbReference type="InterPro" id="IPR011025">
    <property type="entry name" value="GproteinA_insert"/>
</dbReference>
<dbReference type="GeneID" id="20195221"/>
<dbReference type="Pfam" id="PF00503">
    <property type="entry name" value="G-alpha"/>
    <property type="match status" value="1"/>
</dbReference>
<dbReference type="GO" id="GO:0005737">
    <property type="term" value="C:cytoplasm"/>
    <property type="evidence" value="ECO:0000318"/>
    <property type="project" value="GO_Central"/>
</dbReference>
<dbReference type="SUPFAM" id="SSF52540">
    <property type="entry name" value="P-loop containing nucleoside triphosphate hydrolases"/>
    <property type="match status" value="1"/>
</dbReference>
<feature type="binding site" evidence="8">
    <location>
        <position position="188"/>
    </location>
    <ligand>
        <name>Mg(2+)</name>
        <dbReference type="ChEBI" id="CHEBI:18420"/>
    </ligand>
</feature>
<keyword evidence="2 8" id="KW-0479">Metal-binding</keyword>
<feature type="binding site" evidence="7">
    <location>
        <begin position="182"/>
        <end position="188"/>
    </location>
    <ligand>
        <name>GTP</name>
        <dbReference type="ChEBI" id="CHEBI:37565"/>
    </ligand>
</feature>
<reference evidence="10" key="3">
    <citation type="submission" date="2015-06" db="UniProtKB">
        <authorList>
            <consortium name="EnsemblMetazoa"/>
        </authorList>
    </citation>
    <scope>IDENTIFICATION</scope>
</reference>
<dbReference type="InterPro" id="IPR027417">
    <property type="entry name" value="P-loop_NTPase"/>
</dbReference>
<reference evidence="11" key="1">
    <citation type="submission" date="2012-12" db="EMBL/GenBank/DDBJ databases">
        <authorList>
            <person name="Hellsten U."/>
            <person name="Grimwood J."/>
            <person name="Chapman J.A."/>
            <person name="Shapiro H."/>
            <person name="Aerts A."/>
            <person name="Otillar R.P."/>
            <person name="Terry A.Y."/>
            <person name="Boore J.L."/>
            <person name="Simakov O."/>
            <person name="Marletaz F."/>
            <person name="Cho S.-J."/>
            <person name="Edsinger-Gonzales E."/>
            <person name="Havlak P."/>
            <person name="Kuo D.-H."/>
            <person name="Larsson T."/>
            <person name="Lv J."/>
            <person name="Arendt D."/>
            <person name="Savage R."/>
            <person name="Osoegawa K."/>
            <person name="de Jong P."/>
            <person name="Lindberg D.R."/>
            <person name="Seaver E.C."/>
            <person name="Weisblat D.A."/>
            <person name="Putnam N.H."/>
            <person name="Grigoriev I.V."/>
            <person name="Rokhsar D.S."/>
        </authorList>
    </citation>
    <scope>NUCLEOTIDE SEQUENCE</scope>
</reference>
<dbReference type="FunFam" id="3.40.50.300:FF:000692">
    <property type="entry name" value="Guanine nucleotide-binding protein subunit alpha"/>
    <property type="match status" value="2"/>
</dbReference>
<dbReference type="Gene3D" id="1.10.400.10">
    <property type="entry name" value="GI Alpha 1, domain 2-like"/>
    <property type="match status" value="1"/>
</dbReference>
<dbReference type="InterPro" id="IPR001019">
    <property type="entry name" value="Gprotein_alpha_su"/>
</dbReference>
<evidence type="ECO:0000256" key="2">
    <source>
        <dbReference type="ARBA" id="ARBA00022723"/>
    </source>
</evidence>
<proteinExistence type="predicted"/>
<dbReference type="GO" id="GO:0007188">
    <property type="term" value="P:adenylate cyclase-modulating G protein-coupled receptor signaling pathway"/>
    <property type="evidence" value="ECO:0000318"/>
    <property type="project" value="GO_Central"/>
</dbReference>
<dbReference type="eggNOG" id="KOG0082">
    <property type="taxonomic scope" value="Eukaryota"/>
</dbReference>
<keyword evidence="3 7" id="KW-0547">Nucleotide-binding</keyword>
<name>T1EF69_HELRO</name>
<dbReference type="GO" id="GO:0031526">
    <property type="term" value="C:brush border membrane"/>
    <property type="evidence" value="ECO:0000318"/>
    <property type="project" value="GO_Central"/>
</dbReference>
<dbReference type="GO" id="GO:0046872">
    <property type="term" value="F:metal ion binding"/>
    <property type="evidence" value="ECO:0007669"/>
    <property type="project" value="UniProtKB-KW"/>
</dbReference>
<dbReference type="FunFam" id="1.10.400.10:FF:000004">
    <property type="entry name" value="Guanine nucleotide-binding protein subunit alpha-12"/>
    <property type="match status" value="1"/>
</dbReference>
<evidence type="ECO:0000256" key="8">
    <source>
        <dbReference type="PIRSR" id="PIRSR601019-2"/>
    </source>
</evidence>
<feature type="binding site" evidence="7">
    <location>
        <begin position="157"/>
        <end position="158"/>
    </location>
    <ligand>
        <name>GTP</name>
        <dbReference type="ChEBI" id="CHEBI:37565"/>
    </ligand>
</feature>
<protein>
    <submittedName>
        <fullName evidence="9 10">Uncharacterized protein</fullName>
    </submittedName>
</protein>
<evidence type="ECO:0000256" key="5">
    <source>
        <dbReference type="ARBA" id="ARBA00023134"/>
    </source>
</evidence>
<dbReference type="CTD" id="20195221"/>
<dbReference type="AlphaFoldDB" id="T1EF69"/>
<dbReference type="PROSITE" id="PS51882">
    <property type="entry name" value="G_ALPHA"/>
    <property type="match status" value="1"/>
</dbReference>
<dbReference type="GO" id="GO:0005834">
    <property type="term" value="C:heterotrimeric G-protein complex"/>
    <property type="evidence" value="ECO:0000318"/>
    <property type="project" value="GO_Central"/>
</dbReference>
<dbReference type="GO" id="GO:0031683">
    <property type="term" value="F:G-protein beta/gamma-subunit complex binding"/>
    <property type="evidence" value="ECO:0000318"/>
    <property type="project" value="GO_Central"/>
</dbReference>
<evidence type="ECO:0000313" key="10">
    <source>
        <dbReference type="EnsemblMetazoa" id="HelroP110990"/>
    </source>
</evidence>
<keyword evidence="6" id="KW-0807">Transducer</keyword>
<evidence type="ECO:0000256" key="3">
    <source>
        <dbReference type="ARBA" id="ARBA00022741"/>
    </source>
</evidence>
<dbReference type="GO" id="GO:0005525">
    <property type="term" value="F:GTP binding"/>
    <property type="evidence" value="ECO:0007669"/>
    <property type="project" value="UniProtKB-KW"/>
</dbReference>